<dbReference type="Proteomes" id="UP000245845">
    <property type="component" value="Unassembled WGS sequence"/>
</dbReference>
<dbReference type="InterPro" id="IPR023296">
    <property type="entry name" value="Glyco_hydro_beta-prop_sf"/>
</dbReference>
<dbReference type="CDD" id="cd09000">
    <property type="entry name" value="GH43_SXA-like"/>
    <property type="match status" value="1"/>
</dbReference>
<feature type="active site" description="Proton acceptor" evidence="4">
    <location>
        <position position="16"/>
    </location>
</feature>
<feature type="site" description="Important for catalytic activity, responsible for pKa modulation of the active site Glu and correct orientation of both the proton donor and substrate" evidence="5">
    <location>
        <position position="129"/>
    </location>
</feature>
<dbReference type="SUPFAM" id="SSF75005">
    <property type="entry name" value="Arabinanase/levansucrase/invertase"/>
    <property type="match status" value="1"/>
</dbReference>
<keyword evidence="2 6" id="KW-0378">Hydrolase</keyword>
<dbReference type="InterPro" id="IPR013320">
    <property type="entry name" value="ConA-like_dom_sf"/>
</dbReference>
<evidence type="ECO:0000256" key="4">
    <source>
        <dbReference type="PIRSR" id="PIRSR606710-1"/>
    </source>
</evidence>
<dbReference type="InterPro" id="IPR041542">
    <property type="entry name" value="GH43_C2"/>
</dbReference>
<dbReference type="Gene3D" id="2.115.10.20">
    <property type="entry name" value="Glycosyl hydrolase domain, family 43"/>
    <property type="match status" value="1"/>
</dbReference>
<dbReference type="Pfam" id="PF04616">
    <property type="entry name" value="Glyco_hydro_43"/>
    <property type="match status" value="1"/>
</dbReference>
<evidence type="ECO:0000256" key="2">
    <source>
        <dbReference type="ARBA" id="ARBA00022801"/>
    </source>
</evidence>
<evidence type="ECO:0000313" key="9">
    <source>
        <dbReference type="Proteomes" id="UP000245845"/>
    </source>
</evidence>
<dbReference type="InterPro" id="IPR006710">
    <property type="entry name" value="Glyco_hydro_43"/>
</dbReference>
<reference evidence="8 9" key="1">
    <citation type="submission" date="2018-05" db="EMBL/GenBank/DDBJ databases">
        <title>The Hungate 1000. A catalogue of reference genomes from the rumen microbiome.</title>
        <authorList>
            <person name="Kelly W."/>
        </authorList>
    </citation>
    <scope>NUCLEOTIDE SEQUENCE [LARGE SCALE GENOMIC DNA]</scope>
    <source>
        <strain evidence="8 9">NLAE-zl-C242</strain>
    </source>
</reference>
<keyword evidence="3 6" id="KW-0326">Glycosidase</keyword>
<comment type="similarity">
    <text evidence="1 6">Belongs to the glycosyl hydrolase 43 family.</text>
</comment>
<dbReference type="PANTHER" id="PTHR42812">
    <property type="entry name" value="BETA-XYLOSIDASE"/>
    <property type="match status" value="1"/>
</dbReference>
<dbReference type="Gene3D" id="2.60.120.200">
    <property type="match status" value="1"/>
</dbReference>
<gene>
    <name evidence="8" type="ORF">A8806_101708</name>
</gene>
<dbReference type="EMBL" id="QGDL01000001">
    <property type="protein sequence ID" value="PWJ32419.1"/>
    <property type="molecule type" value="Genomic_DNA"/>
</dbReference>
<evidence type="ECO:0000256" key="5">
    <source>
        <dbReference type="PIRSR" id="PIRSR606710-2"/>
    </source>
</evidence>
<evidence type="ECO:0000256" key="3">
    <source>
        <dbReference type="ARBA" id="ARBA00023295"/>
    </source>
</evidence>
<dbReference type="GO" id="GO:0005975">
    <property type="term" value="P:carbohydrate metabolic process"/>
    <property type="evidence" value="ECO:0007669"/>
    <property type="project" value="InterPro"/>
</dbReference>
<name>A0A2Y9C9L6_9FIRM</name>
<protein>
    <submittedName>
        <fullName evidence="8">Xylan 1,4-beta-xylosidase</fullName>
    </submittedName>
</protein>
<comment type="caution">
    <text evidence="8">The sequence shown here is derived from an EMBL/GenBank/DDBJ whole genome shotgun (WGS) entry which is preliminary data.</text>
</comment>
<feature type="active site" description="Proton donor" evidence="4">
    <location>
        <position position="188"/>
    </location>
</feature>
<dbReference type="PANTHER" id="PTHR42812:SF12">
    <property type="entry name" value="BETA-XYLOSIDASE-RELATED"/>
    <property type="match status" value="1"/>
</dbReference>
<evidence type="ECO:0000259" key="7">
    <source>
        <dbReference type="Pfam" id="PF17851"/>
    </source>
</evidence>
<dbReference type="InterPro" id="IPR051795">
    <property type="entry name" value="Glycosyl_Hydrlase_43"/>
</dbReference>
<keyword evidence="9" id="KW-1185">Reference proteome</keyword>
<dbReference type="RefSeq" id="WP_207657844.1">
    <property type="nucleotide sequence ID" value="NZ_BAAACK010000007.1"/>
</dbReference>
<dbReference type="AlphaFoldDB" id="A0A2Y9C9L6"/>
<evidence type="ECO:0000256" key="6">
    <source>
        <dbReference type="RuleBase" id="RU361187"/>
    </source>
</evidence>
<proteinExistence type="inferred from homology"/>
<accession>A0A2Y9C9L6</accession>
<sequence>MAEMIKNPVLRGFHPDPCICRAGDDYYIATSTFQWFPGVELYHSRDLVHWEFTGRPLDEKRLLDMTGVPDSGGVWAPCLTYEDGMFYLVYSNVKTFRNYYKDVDNFLTYSRDIHGPWSDPVYLNSSGFDPSLFHDDDGKKYILNQIWDHRDKNDPFDGIALQEYDPEQQCMKGEPVQIFKGSSIGVTEGPHLYKINGMYYLVCAEGGTFYEHAVTVARSKNIEGPYELSPYHPLMTSFGHPELRLQKCGHGSLVCTQNGEWYMAHLCGRPEGVHKRCMLGRETSIQKLKMTEDGWFVIDHPSGLPQNEVPSPGLSDFIVSERPAKRVFPAKLPDEFQTLRIPLDQRWMAFNEERQSLVLYGKESMESLHTQSLVGIRREHFDFMAETSVRFWPVNYQQMAGMALYYDTTNYFYLNVSWDEVLGRTVSMIICDHGEISVSGERCQIADGENNVYMRMNVKNKTAQFSWSPDGENYFEIGEELDATKLSDDYYNEAEHGLRFTGTFIVLCCQDTSGQRCPAEFEYLTYSPSGGEA</sequence>
<dbReference type="SUPFAM" id="SSF49899">
    <property type="entry name" value="Concanavalin A-like lectins/glucanases"/>
    <property type="match status" value="1"/>
</dbReference>
<feature type="domain" description="Beta-xylosidase C-terminal Concanavalin A-like" evidence="7">
    <location>
        <begin position="330"/>
        <end position="526"/>
    </location>
</feature>
<evidence type="ECO:0000256" key="1">
    <source>
        <dbReference type="ARBA" id="ARBA00009865"/>
    </source>
</evidence>
<organism evidence="8 9">
    <name type="scientific">Faecalicatena orotica</name>
    <dbReference type="NCBI Taxonomy" id="1544"/>
    <lineage>
        <taxon>Bacteria</taxon>
        <taxon>Bacillati</taxon>
        <taxon>Bacillota</taxon>
        <taxon>Clostridia</taxon>
        <taxon>Lachnospirales</taxon>
        <taxon>Lachnospiraceae</taxon>
        <taxon>Faecalicatena</taxon>
    </lineage>
</organism>
<dbReference type="Pfam" id="PF17851">
    <property type="entry name" value="GH43_C2"/>
    <property type="match status" value="1"/>
</dbReference>
<evidence type="ECO:0000313" key="8">
    <source>
        <dbReference type="EMBL" id="PWJ32419.1"/>
    </source>
</evidence>
<dbReference type="GO" id="GO:0004553">
    <property type="term" value="F:hydrolase activity, hydrolyzing O-glycosyl compounds"/>
    <property type="evidence" value="ECO:0007669"/>
    <property type="project" value="InterPro"/>
</dbReference>